<comment type="caution">
    <text evidence="4">The sequence shown here is derived from an EMBL/GenBank/DDBJ whole genome shotgun (WGS) entry which is preliminary data.</text>
</comment>
<feature type="transmembrane region" description="Helical" evidence="3">
    <location>
        <begin position="69"/>
        <end position="88"/>
    </location>
</feature>
<protein>
    <submittedName>
        <fullName evidence="4">Leucine-rich repeat domain-containing protein</fullName>
    </submittedName>
</protein>
<evidence type="ECO:0000313" key="5">
    <source>
        <dbReference type="Proteomes" id="UP000293162"/>
    </source>
</evidence>
<keyword evidence="2" id="KW-0677">Repeat</keyword>
<organism evidence="4 5">
    <name type="scientific">Emticicia agri</name>
    <dbReference type="NCBI Taxonomy" id="2492393"/>
    <lineage>
        <taxon>Bacteria</taxon>
        <taxon>Pseudomonadati</taxon>
        <taxon>Bacteroidota</taxon>
        <taxon>Cytophagia</taxon>
        <taxon>Cytophagales</taxon>
        <taxon>Leadbetterellaceae</taxon>
        <taxon>Emticicia</taxon>
    </lineage>
</organism>
<name>A0A4Q5M5I7_9BACT</name>
<dbReference type="PANTHER" id="PTHR46652">
    <property type="entry name" value="LEUCINE-RICH REPEAT AND IQ DOMAIN-CONTAINING PROTEIN 1-RELATED"/>
    <property type="match status" value="1"/>
</dbReference>
<dbReference type="InterPro" id="IPR050836">
    <property type="entry name" value="SDS22/Internalin_LRR"/>
</dbReference>
<evidence type="ECO:0000256" key="3">
    <source>
        <dbReference type="SAM" id="Phobius"/>
    </source>
</evidence>
<dbReference type="PANTHER" id="PTHR46652:SF3">
    <property type="entry name" value="LEUCINE-RICH REPEAT-CONTAINING PROTEIN 9"/>
    <property type="match status" value="1"/>
</dbReference>
<dbReference type="Proteomes" id="UP000293162">
    <property type="component" value="Unassembled WGS sequence"/>
</dbReference>
<evidence type="ECO:0000313" key="4">
    <source>
        <dbReference type="EMBL" id="RYU97632.1"/>
    </source>
</evidence>
<feature type="transmembrane region" description="Helical" evidence="3">
    <location>
        <begin position="37"/>
        <end position="57"/>
    </location>
</feature>
<dbReference type="SUPFAM" id="SSF52058">
    <property type="entry name" value="L domain-like"/>
    <property type="match status" value="1"/>
</dbReference>
<dbReference type="InterPro" id="IPR032675">
    <property type="entry name" value="LRR_dom_sf"/>
</dbReference>
<keyword evidence="3" id="KW-0472">Membrane</keyword>
<dbReference type="OrthoDB" id="1148122at2"/>
<dbReference type="Gene3D" id="3.80.10.10">
    <property type="entry name" value="Ribonuclease Inhibitor"/>
    <property type="match status" value="1"/>
</dbReference>
<dbReference type="RefSeq" id="WP_130018979.1">
    <property type="nucleotide sequence ID" value="NZ_SEWF01000001.1"/>
</dbReference>
<evidence type="ECO:0000256" key="1">
    <source>
        <dbReference type="ARBA" id="ARBA00022614"/>
    </source>
</evidence>
<keyword evidence="5" id="KW-1185">Reference proteome</keyword>
<dbReference type="AlphaFoldDB" id="A0A4Q5M5I7"/>
<keyword evidence="1" id="KW-0433">Leucine-rich repeat</keyword>
<evidence type="ECO:0000256" key="2">
    <source>
        <dbReference type="ARBA" id="ARBA00022737"/>
    </source>
</evidence>
<accession>A0A4Q5M5I7</accession>
<dbReference type="EMBL" id="SEWF01000001">
    <property type="protein sequence ID" value="RYU97632.1"/>
    <property type="molecule type" value="Genomic_DNA"/>
</dbReference>
<reference evidence="4 5" key="1">
    <citation type="submission" date="2019-02" db="EMBL/GenBank/DDBJ databases">
        <title>Bacterial novel species Emticicia sp. 17J42-9 isolated from soil.</title>
        <authorList>
            <person name="Jung H.-Y."/>
        </authorList>
    </citation>
    <scope>NUCLEOTIDE SEQUENCE [LARGE SCALE GENOMIC DNA]</scope>
    <source>
        <strain evidence="4 5">17J42-9</strain>
    </source>
</reference>
<keyword evidence="3" id="KW-0812">Transmembrane</keyword>
<proteinExistence type="predicted"/>
<sequence>MAIKSFFLSLLLTIFFGYTFTVGLTTKDSFLHKIPDWGGFIMMIAGGILYLLAFWWGVKGFPQHKFLSLLSLGMSGFGIACYALVISMEMNRGKPSPGQFDYDLAKIPAQEQAAIRSLAKQTGTPEKEIHLTEYWKLRDFPMAVCLQKGHVLGVGVTDKTITDISVLSVLPELSGLYLRGTHLKDLSDLQSPKLYRLELQNNEFTDLTSFSGIPNVEWLLMEGNQLKTLTGIEQMPKLKEKNFSGNPDLKEN</sequence>
<keyword evidence="3" id="KW-1133">Transmembrane helix</keyword>
<gene>
    <name evidence="4" type="ORF">EWM59_00480</name>
</gene>